<dbReference type="Pfam" id="PF02065">
    <property type="entry name" value="Melibiase"/>
    <property type="match status" value="1"/>
</dbReference>
<dbReference type="FunFam" id="3.20.20.70:FF:000118">
    <property type="entry name" value="Alpha-galactosidase"/>
    <property type="match status" value="1"/>
</dbReference>
<feature type="domain" description="Glycosyl hydrolase family 36 C-terminal" evidence="9">
    <location>
        <begin position="650"/>
        <end position="731"/>
    </location>
</feature>
<dbReference type="Pfam" id="PF16875">
    <property type="entry name" value="Glyco_hydro_36N"/>
    <property type="match status" value="1"/>
</dbReference>
<feature type="active site" description="Proton donor" evidence="7">
    <location>
        <position position="547"/>
    </location>
</feature>
<dbReference type="InterPro" id="IPR031704">
    <property type="entry name" value="Glyco_hydro_36_N"/>
</dbReference>
<dbReference type="Gene3D" id="2.70.98.60">
    <property type="entry name" value="alpha-galactosidase from lactobacil brevis"/>
    <property type="match status" value="1"/>
</dbReference>
<feature type="binding site" evidence="8">
    <location>
        <position position="525"/>
    </location>
    <ligand>
        <name>substrate</name>
    </ligand>
</feature>
<evidence type="ECO:0000256" key="7">
    <source>
        <dbReference type="PIRSR" id="PIRSR005536-1"/>
    </source>
</evidence>
<keyword evidence="4 6" id="KW-0378">Hydrolase</keyword>
<dbReference type="Proteomes" id="UP000093267">
    <property type="component" value="Chromosome"/>
</dbReference>
<dbReference type="InterPro" id="IPR038417">
    <property type="entry name" value="Alpga-gal_N_sf"/>
</dbReference>
<feature type="active site" description="Nucleophile" evidence="7">
    <location>
        <position position="477"/>
    </location>
</feature>
<dbReference type="InterPro" id="IPR002252">
    <property type="entry name" value="Glyco_hydro_36"/>
</dbReference>
<proteinExistence type="inferred from homology"/>
<evidence type="ECO:0000259" key="9">
    <source>
        <dbReference type="Pfam" id="PF16874"/>
    </source>
</evidence>
<evidence type="ECO:0000256" key="4">
    <source>
        <dbReference type="ARBA" id="ARBA00022801"/>
    </source>
</evidence>
<evidence type="ECO:0000313" key="12">
    <source>
        <dbReference type="Proteomes" id="UP000093267"/>
    </source>
</evidence>
<evidence type="ECO:0000256" key="5">
    <source>
        <dbReference type="ARBA" id="ARBA00023295"/>
    </source>
</evidence>
<dbReference type="PANTHER" id="PTHR43053">
    <property type="entry name" value="GLYCOSIDASE FAMILY 31"/>
    <property type="match status" value="1"/>
</dbReference>
<comment type="similarity">
    <text evidence="2">Belongs to the glycosyl hydrolase 36 family.</text>
</comment>
<dbReference type="Gene3D" id="2.60.40.1180">
    <property type="entry name" value="Golgi alpha-mannosidase II"/>
    <property type="match status" value="1"/>
</dbReference>
<dbReference type="OrthoDB" id="9758822at2"/>
<dbReference type="InterPro" id="IPR050985">
    <property type="entry name" value="Alpha-glycosidase_related"/>
</dbReference>
<dbReference type="SUPFAM" id="SSF51445">
    <property type="entry name" value="(Trans)glycosidases"/>
    <property type="match status" value="1"/>
</dbReference>
<keyword evidence="5 6" id="KW-0326">Glycosidase</keyword>
<feature type="binding site" evidence="8">
    <location>
        <begin position="365"/>
        <end position="366"/>
    </location>
    <ligand>
        <name>substrate</name>
    </ligand>
</feature>
<accession>A0A1B2IVM8</accession>
<feature type="binding site" evidence="8">
    <location>
        <position position="547"/>
    </location>
    <ligand>
        <name>substrate</name>
    </ligand>
</feature>
<dbReference type="InterPro" id="IPR031705">
    <property type="entry name" value="Glyco_hydro_36_C"/>
</dbReference>
<dbReference type="InterPro" id="IPR017853">
    <property type="entry name" value="GH"/>
</dbReference>
<reference evidence="11 12" key="1">
    <citation type="submission" date="2016-03" db="EMBL/GenBank/DDBJ databases">
        <title>Pediococcus and Lactobacillus from brewery environment - whole genome sequencing and assembly.</title>
        <authorList>
            <person name="Behr J."/>
            <person name="Geissler A.J."/>
            <person name="Vogel R.F."/>
        </authorList>
    </citation>
    <scope>NUCLEOTIDE SEQUENCE [LARGE SCALE GENOMIC DNA]</scope>
    <source>
        <strain evidence="11 12">TMW 1.1995</strain>
    </source>
</reference>
<dbReference type="STRING" id="240427.AYR62_00445"/>
<dbReference type="InterPro" id="IPR000111">
    <property type="entry name" value="Glyco_hydro_27/36_CS"/>
</dbReference>
<dbReference type="PRINTS" id="PR00743">
    <property type="entry name" value="GLHYDRLASE36"/>
</dbReference>
<sequence length="737" mass="83575">MTIQIDDTLFHLQTDHVSYVFHVMANGELGQLYYGPKIHAKTAYANLAAEDERGSMPALAVDQPAFQLEMLKQEFAGLGTGDYRYPAYQIENADGSRISEFRYDHYDLVDGKTRLAQLPSTFDDDADDAQTLTIFLKDAGNGVAATLHYTVFPHQDVIVKSVTYTNQGSQAVTLNDAYSSELDLPDAKYDLIQFSGAWTRERHLIRTPLRAGIQSVSSLRHASSHQQNPFFMLARPDTTDDAGEVIGFNLIYSGNFMDQVEVDHYETSRVLTGINPTEFAWQLDPGETFQTPEAILSFSANGMNQLSQQLSAFYQRHLVNPAFAHQPRPVLINNWEATYFDFDEDKLRTIVDQAQQLGIEMFVLDDGWFGHRNNDRSSLGDWVVNKAKFPNGLAHFVDQVHAKQMKFGLWLEPEMISEDSQLYAQHPDWLIAAPGRLKTPSRNQHVLDMSRQDVVDYLVKMVSDVIQTTKLDYIKWDMNRNITDLYGAQLPKSRQLEMGHRYILGVYQLYERLTKAFPNVLFESCAGGGGRYDLGMMYYAPQAWVSDDTDAVERLKIQFGTSYGYSQSMMGAHVSAVPNDQTGRQTPFKTRGDVAFFGDLGYELDVTKLTEADKRQITAQVARYKHYRPLLQFGTFYRIDSPFEGDGNVTSWAVVSADQQTAIAGWYQVLHHPNGPYQRLKFRGLLPEQQYVVNQSSEHFYGDELMRAGIILHPDMMTDVSNGDYQSQLFVVTAVQE</sequence>
<dbReference type="GO" id="GO:0016052">
    <property type="term" value="P:carbohydrate catabolic process"/>
    <property type="evidence" value="ECO:0007669"/>
    <property type="project" value="InterPro"/>
</dbReference>
<protein>
    <recommendedName>
        <fullName evidence="3 6">Alpha-galactosidase</fullName>
        <ecNumber evidence="3 6">3.2.1.22</ecNumber>
    </recommendedName>
</protein>
<dbReference type="EC" id="3.2.1.22" evidence="3 6"/>
<gene>
    <name evidence="11" type="ORF">AYR63_02510</name>
</gene>
<organism evidence="11 12">
    <name type="scientific">Secundilactobacillus paracollinoides</name>
    <dbReference type="NCBI Taxonomy" id="240427"/>
    <lineage>
        <taxon>Bacteria</taxon>
        <taxon>Bacillati</taxon>
        <taxon>Bacillota</taxon>
        <taxon>Bacilli</taxon>
        <taxon>Lactobacillales</taxon>
        <taxon>Lactobacillaceae</taxon>
        <taxon>Secundilactobacillus</taxon>
    </lineage>
</organism>
<dbReference type="PIRSF" id="PIRSF005536">
    <property type="entry name" value="Agal"/>
    <property type="match status" value="1"/>
</dbReference>
<dbReference type="Gene3D" id="3.20.20.70">
    <property type="entry name" value="Aldolase class I"/>
    <property type="match status" value="1"/>
</dbReference>
<dbReference type="Pfam" id="PF16874">
    <property type="entry name" value="Glyco_hydro_36C"/>
    <property type="match status" value="1"/>
</dbReference>
<evidence type="ECO:0000256" key="2">
    <source>
        <dbReference type="ARBA" id="ARBA00006202"/>
    </source>
</evidence>
<comment type="catalytic activity">
    <reaction evidence="1 6">
        <text>Hydrolysis of terminal, non-reducing alpha-D-galactose residues in alpha-D-galactosides, including galactose oligosaccharides, galactomannans and galactolipids.</text>
        <dbReference type="EC" id="3.2.1.22"/>
    </reaction>
</comment>
<dbReference type="AlphaFoldDB" id="A0A1B2IVM8"/>
<feature type="binding site" evidence="8">
    <location>
        <begin position="475"/>
        <end position="479"/>
    </location>
    <ligand>
        <name>substrate</name>
    </ligand>
</feature>
<dbReference type="InterPro" id="IPR013780">
    <property type="entry name" value="Glyco_hydro_b"/>
</dbReference>
<dbReference type="GO" id="GO:0004557">
    <property type="term" value="F:alpha-galactosidase activity"/>
    <property type="evidence" value="ECO:0007669"/>
    <property type="project" value="UniProtKB-UniRule"/>
</dbReference>
<feature type="binding site" evidence="8">
    <location>
        <position position="442"/>
    </location>
    <ligand>
        <name>substrate</name>
    </ligand>
</feature>
<dbReference type="CDD" id="cd14791">
    <property type="entry name" value="GH36"/>
    <property type="match status" value="1"/>
</dbReference>
<name>A0A1B2IVM8_9LACO</name>
<evidence type="ECO:0000256" key="3">
    <source>
        <dbReference type="ARBA" id="ARBA00012755"/>
    </source>
</evidence>
<keyword evidence="12" id="KW-1185">Reference proteome</keyword>
<evidence type="ECO:0000313" key="11">
    <source>
        <dbReference type="EMBL" id="ANZ66126.1"/>
    </source>
</evidence>
<evidence type="ECO:0000256" key="1">
    <source>
        <dbReference type="ARBA" id="ARBA00001255"/>
    </source>
</evidence>
<evidence type="ECO:0000256" key="6">
    <source>
        <dbReference type="PIRNR" id="PIRNR005536"/>
    </source>
</evidence>
<evidence type="ECO:0000259" key="10">
    <source>
        <dbReference type="Pfam" id="PF16875"/>
    </source>
</evidence>
<dbReference type="InterPro" id="IPR013785">
    <property type="entry name" value="Aldolase_TIM"/>
</dbReference>
<dbReference type="PANTHER" id="PTHR43053:SF3">
    <property type="entry name" value="ALPHA-GALACTOSIDASE C-RELATED"/>
    <property type="match status" value="1"/>
</dbReference>
<feature type="binding site" evidence="8">
    <location>
        <position position="198"/>
    </location>
    <ligand>
        <name>substrate</name>
    </ligand>
</feature>
<dbReference type="RefSeq" id="WP_056987315.1">
    <property type="nucleotide sequence ID" value="NZ_CP014912.1"/>
</dbReference>
<feature type="domain" description="Glycosyl hydrolase family 36 N-terminal" evidence="10">
    <location>
        <begin position="27"/>
        <end position="283"/>
    </location>
</feature>
<dbReference type="PROSITE" id="PS00512">
    <property type="entry name" value="ALPHA_GALACTOSIDASE"/>
    <property type="match status" value="1"/>
</dbReference>
<dbReference type="EMBL" id="CP014924">
    <property type="protein sequence ID" value="ANZ66126.1"/>
    <property type="molecule type" value="Genomic_DNA"/>
</dbReference>
<evidence type="ECO:0000256" key="8">
    <source>
        <dbReference type="PIRSR" id="PIRSR005536-2"/>
    </source>
</evidence>